<feature type="compositionally biased region" description="Low complexity" evidence="1">
    <location>
        <begin position="102"/>
        <end position="114"/>
    </location>
</feature>
<feature type="region of interest" description="Disordered" evidence="1">
    <location>
        <begin position="183"/>
        <end position="209"/>
    </location>
</feature>
<reference evidence="2 3" key="1">
    <citation type="submission" date="2023-05" db="EMBL/GenBank/DDBJ databases">
        <title>B98-5 Cell Line De Novo Hybrid Assembly: An Optical Mapping Approach.</title>
        <authorList>
            <person name="Kananen K."/>
            <person name="Auerbach J.A."/>
            <person name="Kautto E."/>
            <person name="Blachly J.S."/>
        </authorList>
    </citation>
    <scope>NUCLEOTIDE SEQUENCE [LARGE SCALE GENOMIC DNA]</scope>
    <source>
        <strain evidence="2">B95-8</strain>
        <tissue evidence="2">Cell line</tissue>
    </source>
</reference>
<proteinExistence type="predicted"/>
<evidence type="ECO:0000313" key="2">
    <source>
        <dbReference type="EMBL" id="KAK2089813.1"/>
    </source>
</evidence>
<organism evidence="2 3">
    <name type="scientific">Saguinus oedipus</name>
    <name type="common">Cotton-top tamarin</name>
    <name type="synonym">Oedipomidas oedipus</name>
    <dbReference type="NCBI Taxonomy" id="9490"/>
    <lineage>
        <taxon>Eukaryota</taxon>
        <taxon>Metazoa</taxon>
        <taxon>Chordata</taxon>
        <taxon>Craniata</taxon>
        <taxon>Vertebrata</taxon>
        <taxon>Euteleostomi</taxon>
        <taxon>Mammalia</taxon>
        <taxon>Eutheria</taxon>
        <taxon>Euarchontoglires</taxon>
        <taxon>Primates</taxon>
        <taxon>Haplorrhini</taxon>
        <taxon>Platyrrhini</taxon>
        <taxon>Cebidae</taxon>
        <taxon>Callitrichinae</taxon>
        <taxon>Saguinus</taxon>
    </lineage>
</organism>
<feature type="non-terminal residue" evidence="2">
    <location>
        <position position="233"/>
    </location>
</feature>
<feature type="compositionally biased region" description="Gly residues" evidence="1">
    <location>
        <begin position="89"/>
        <end position="101"/>
    </location>
</feature>
<comment type="caution">
    <text evidence="2">The sequence shown here is derived from an EMBL/GenBank/DDBJ whole genome shotgun (WGS) entry which is preliminary data.</text>
</comment>
<sequence length="233" mass="23617">MSSAARTPAPAGPGLLNPCREAPTPPAPSIGRGPDPATVQDSAHFGRPSPVVPTRRRHPAAPPAPALVTRAREDDTNPGRGELPPDTGPGRGDGAHGGGWPGSPLRTLPCALPRAPCPAGPPRPRRDSPSCPPPRLGSARASRDRRVYLSGGAAASPRPVPSLSFSAAATMMCGAPSAAQPATAETQNIADQVGGPRGRAVGGPAFASGRGRGCWTGEAAWAPLRPRGGRTRR</sequence>
<keyword evidence="3" id="KW-1185">Reference proteome</keyword>
<protein>
    <submittedName>
        <fullName evidence="2">Uncharacterized protein</fullName>
    </submittedName>
</protein>
<evidence type="ECO:0000313" key="3">
    <source>
        <dbReference type="Proteomes" id="UP001266305"/>
    </source>
</evidence>
<evidence type="ECO:0000256" key="1">
    <source>
        <dbReference type="SAM" id="MobiDB-lite"/>
    </source>
</evidence>
<gene>
    <name evidence="2" type="ORF">P7K49_032479</name>
</gene>
<accession>A0ABQ9TZK4</accession>
<name>A0ABQ9TZK4_SAGOE</name>
<feature type="region of interest" description="Disordered" evidence="1">
    <location>
        <begin position="1"/>
        <end position="145"/>
    </location>
</feature>
<dbReference type="EMBL" id="JASSZA010000018">
    <property type="protein sequence ID" value="KAK2089813.1"/>
    <property type="molecule type" value="Genomic_DNA"/>
</dbReference>
<dbReference type="Proteomes" id="UP001266305">
    <property type="component" value="Unassembled WGS sequence"/>
</dbReference>